<dbReference type="PANTHER" id="PTHR46772:SF8">
    <property type="entry name" value="TRANSCRIPTION FACTOR BHLH95"/>
    <property type="match status" value="1"/>
</dbReference>
<dbReference type="OrthoDB" id="6106870at2759"/>
<feature type="region of interest" description="Disordered" evidence="1">
    <location>
        <begin position="1"/>
        <end position="76"/>
    </location>
</feature>
<gene>
    <name evidence="2" type="ORF">SI8410_11015901</name>
</gene>
<name>A0A7I8L5C8_SPIIN</name>
<dbReference type="GO" id="GO:0009960">
    <property type="term" value="P:endosperm development"/>
    <property type="evidence" value="ECO:0007669"/>
    <property type="project" value="InterPro"/>
</dbReference>
<evidence type="ECO:0000313" key="3">
    <source>
        <dbReference type="Proteomes" id="UP000663760"/>
    </source>
</evidence>
<organism evidence="2 3">
    <name type="scientific">Spirodela intermedia</name>
    <name type="common">Intermediate duckweed</name>
    <dbReference type="NCBI Taxonomy" id="51605"/>
    <lineage>
        <taxon>Eukaryota</taxon>
        <taxon>Viridiplantae</taxon>
        <taxon>Streptophyta</taxon>
        <taxon>Embryophyta</taxon>
        <taxon>Tracheophyta</taxon>
        <taxon>Spermatophyta</taxon>
        <taxon>Magnoliopsida</taxon>
        <taxon>Liliopsida</taxon>
        <taxon>Araceae</taxon>
        <taxon>Lemnoideae</taxon>
        <taxon>Spirodela</taxon>
    </lineage>
</organism>
<protein>
    <submittedName>
        <fullName evidence="2">Uncharacterized protein</fullName>
    </submittedName>
</protein>
<dbReference type="Proteomes" id="UP000663760">
    <property type="component" value="Chromosome 11"/>
</dbReference>
<dbReference type="GO" id="GO:0003700">
    <property type="term" value="F:DNA-binding transcription factor activity"/>
    <property type="evidence" value="ECO:0007669"/>
    <property type="project" value="InterPro"/>
</dbReference>
<dbReference type="PANTHER" id="PTHR46772">
    <property type="entry name" value="BHLH DOMAIN-CONTAINING PROTEIN"/>
    <property type="match status" value="1"/>
</dbReference>
<evidence type="ECO:0000256" key="1">
    <source>
        <dbReference type="SAM" id="MobiDB-lite"/>
    </source>
</evidence>
<sequence>MSREEGGEGNTQQDSEICGMSNHEISCDESSENRPGSGLKSQTVLAAPASSDKHPQEGDQPAVDAVQGSHGITNNLPVWSEEERRKKINDLFTNLHSVLPHLSADDEFLTVIEEFTIFSRSLEGTLGRLERDKERMGKTVVNEGYAMDSKEALLSGRRKQFSAANFPPEIFSAPLMQDYKFCWASPNAVLSVAGDHAHISICSDKSPGLLFGIAKVLEVHNLAVVSQYVSSDPFKDVIMIHIKANMDYGQLVDTQITERVFKLAMDDIMQWIS</sequence>
<reference evidence="2" key="1">
    <citation type="submission" date="2020-02" db="EMBL/GenBank/DDBJ databases">
        <authorList>
            <person name="Scholz U."/>
            <person name="Mascher M."/>
            <person name="Fiebig A."/>
        </authorList>
    </citation>
    <scope>NUCLEOTIDE SEQUENCE</scope>
</reference>
<proteinExistence type="predicted"/>
<dbReference type="InterPro" id="IPR044278">
    <property type="entry name" value="BHLH95-like"/>
</dbReference>
<evidence type="ECO:0000313" key="2">
    <source>
        <dbReference type="EMBL" id="CAA7405223.1"/>
    </source>
</evidence>
<accession>A0A7I8L5C8</accession>
<keyword evidence="3" id="KW-1185">Reference proteome</keyword>
<dbReference type="AlphaFoldDB" id="A0A7I8L5C8"/>
<dbReference type="EMBL" id="LR746274">
    <property type="protein sequence ID" value="CAA7405223.1"/>
    <property type="molecule type" value="Genomic_DNA"/>
</dbReference>